<dbReference type="EMBL" id="AP015477">
    <property type="protein sequence ID" value="BAU03462.1"/>
    <property type="molecule type" value="Genomic_DNA"/>
</dbReference>
<sequence>MSTYFNFVNSVYSADTSNYESPSAWYFNYSADFCNENNIAHPLVRGIHDDVAQSISDFESKLDDKIDSLEKLVTQLTTNRRSTSPSASVARLCAICPSSNHYTDACPSLQHPVASDAPQAYSTNIYNRQQKQQQQQMQFYDAPFQITPQPSTSEPTLKELLEQMTMQNLKFKQESMKIQQETQAAMQNLSNQIRQMATLAPEENAEVFEDQARISSTMEPGITPVSQTQQLLVDRRLLILLIQQLARRRSKKSLDLNERAVLGELLLKTSSPDPEVEDISLMVQNWQLPP</sequence>
<dbReference type="AlphaFoldDB" id="A0A0S3TEF2"/>
<reference evidence="1" key="1">
    <citation type="journal article" date="2015" name="Sci. Rep.">
        <title>The power of single molecule real-time sequencing technology in the de novo assembly of a eukaryotic genome.</title>
        <authorList>
            <person name="Sakai H."/>
            <person name="Naito K."/>
            <person name="Ogiso-Tanaka E."/>
            <person name="Takahashi Y."/>
            <person name="Iseki K."/>
            <person name="Muto C."/>
            <person name="Satou K."/>
            <person name="Teruya K."/>
            <person name="Shiroma A."/>
            <person name="Shimoji M."/>
            <person name="Hirano T."/>
            <person name="Itoh T."/>
            <person name="Kaga A."/>
            <person name="Tomooka N."/>
        </authorList>
    </citation>
    <scope>NUCLEOTIDE SEQUENCE</scope>
</reference>
<organism evidence="1">
    <name type="scientific">Vigna angularis var. angularis</name>
    <dbReference type="NCBI Taxonomy" id="157739"/>
    <lineage>
        <taxon>Eukaryota</taxon>
        <taxon>Viridiplantae</taxon>
        <taxon>Streptophyta</taxon>
        <taxon>Embryophyta</taxon>
        <taxon>Tracheophyta</taxon>
        <taxon>Spermatophyta</taxon>
        <taxon>Magnoliopsida</taxon>
        <taxon>eudicotyledons</taxon>
        <taxon>Gunneridae</taxon>
        <taxon>Pentapetalae</taxon>
        <taxon>rosids</taxon>
        <taxon>fabids</taxon>
        <taxon>Fabales</taxon>
        <taxon>Fabaceae</taxon>
        <taxon>Papilionoideae</taxon>
        <taxon>50 kb inversion clade</taxon>
        <taxon>NPAAA clade</taxon>
        <taxon>indigoferoid/millettioid clade</taxon>
        <taxon>Phaseoleae</taxon>
        <taxon>Vigna</taxon>
    </lineage>
</organism>
<evidence type="ECO:0000313" key="1">
    <source>
        <dbReference type="EMBL" id="BAU03462.1"/>
    </source>
</evidence>
<accession>A0A0S3TEF2</accession>
<gene>
    <name evidence="1" type="primary">Vigan.UMG110300</name>
    <name evidence="1" type="ORF">VIGAN_UM110300</name>
</gene>
<protein>
    <submittedName>
        <fullName evidence="1">Uncharacterized protein</fullName>
    </submittedName>
</protein>
<proteinExistence type="predicted"/>
<dbReference type="OrthoDB" id="1749050at2759"/>
<name>A0A0S3TEF2_PHAAN</name>